<evidence type="ECO:0000313" key="3">
    <source>
        <dbReference type="Proteomes" id="UP000323000"/>
    </source>
</evidence>
<feature type="compositionally biased region" description="Acidic residues" evidence="1">
    <location>
        <begin position="125"/>
        <end position="136"/>
    </location>
</feature>
<feature type="compositionally biased region" description="Acidic residues" evidence="1">
    <location>
        <begin position="155"/>
        <end position="168"/>
    </location>
</feature>
<protein>
    <submittedName>
        <fullName evidence="2">Uncharacterized protein</fullName>
    </submittedName>
</protein>
<sequence>MNNGKKKSDKSEEDEVDQLLRAAQDEMLLKLSVGSHIAHLSSNQLDSNLDRRYQALKSRPSIPPSSTNSSSSSSSSKPKSPPVVDDDLKTVIGDDLSARFAALKSSLSVSSASNNNDTNPKISDHDDDDNDSEDEVDKVIRWAMDAARLDPSPPSDDDDDDDDDDDEGDVAKQKGHHK</sequence>
<evidence type="ECO:0000256" key="1">
    <source>
        <dbReference type="SAM" id="MobiDB-lite"/>
    </source>
</evidence>
<feature type="region of interest" description="Disordered" evidence="1">
    <location>
        <begin position="105"/>
        <end position="178"/>
    </location>
</feature>
<accession>A0A5C7HII2</accession>
<dbReference type="EMBL" id="VAHF01000008">
    <property type="protein sequence ID" value="TXG56840.1"/>
    <property type="molecule type" value="Genomic_DNA"/>
</dbReference>
<keyword evidence="3" id="KW-1185">Reference proteome</keyword>
<name>A0A5C7HII2_9ROSI</name>
<evidence type="ECO:0000313" key="2">
    <source>
        <dbReference type="EMBL" id="TXG56840.1"/>
    </source>
</evidence>
<dbReference type="AlphaFoldDB" id="A0A5C7HII2"/>
<reference evidence="3" key="1">
    <citation type="journal article" date="2019" name="Gigascience">
        <title>De novo genome assembly of the endangered Acer yangbiense, a plant species with extremely small populations endemic to Yunnan Province, China.</title>
        <authorList>
            <person name="Yang J."/>
            <person name="Wariss H.M."/>
            <person name="Tao L."/>
            <person name="Zhang R."/>
            <person name="Yun Q."/>
            <person name="Hollingsworth P."/>
            <person name="Dao Z."/>
            <person name="Luo G."/>
            <person name="Guo H."/>
            <person name="Ma Y."/>
            <person name="Sun W."/>
        </authorList>
    </citation>
    <scope>NUCLEOTIDE SEQUENCE [LARGE SCALE GENOMIC DNA]</scope>
    <source>
        <strain evidence="3">cv. Malutang</strain>
    </source>
</reference>
<dbReference type="OrthoDB" id="1935019at2759"/>
<gene>
    <name evidence="2" type="ORF">EZV62_018153</name>
</gene>
<organism evidence="2 3">
    <name type="scientific">Acer yangbiense</name>
    <dbReference type="NCBI Taxonomy" id="1000413"/>
    <lineage>
        <taxon>Eukaryota</taxon>
        <taxon>Viridiplantae</taxon>
        <taxon>Streptophyta</taxon>
        <taxon>Embryophyta</taxon>
        <taxon>Tracheophyta</taxon>
        <taxon>Spermatophyta</taxon>
        <taxon>Magnoliopsida</taxon>
        <taxon>eudicotyledons</taxon>
        <taxon>Gunneridae</taxon>
        <taxon>Pentapetalae</taxon>
        <taxon>rosids</taxon>
        <taxon>malvids</taxon>
        <taxon>Sapindales</taxon>
        <taxon>Sapindaceae</taxon>
        <taxon>Hippocastanoideae</taxon>
        <taxon>Acereae</taxon>
        <taxon>Acer</taxon>
    </lineage>
</organism>
<feature type="compositionally biased region" description="Low complexity" evidence="1">
    <location>
        <begin position="105"/>
        <end position="116"/>
    </location>
</feature>
<dbReference type="Proteomes" id="UP000323000">
    <property type="component" value="Chromosome 8"/>
</dbReference>
<comment type="caution">
    <text evidence="2">The sequence shown here is derived from an EMBL/GenBank/DDBJ whole genome shotgun (WGS) entry which is preliminary data.</text>
</comment>
<proteinExistence type="predicted"/>
<feature type="region of interest" description="Disordered" evidence="1">
    <location>
        <begin position="39"/>
        <end position="90"/>
    </location>
</feature>
<feature type="compositionally biased region" description="Low complexity" evidence="1">
    <location>
        <begin position="58"/>
        <end position="78"/>
    </location>
</feature>